<keyword evidence="1 2" id="KW-0597">Phosphoprotein</keyword>
<organism evidence="4 5">
    <name type="scientific">Acidisoma silvae</name>
    <dbReference type="NCBI Taxonomy" id="2802396"/>
    <lineage>
        <taxon>Bacteria</taxon>
        <taxon>Pseudomonadati</taxon>
        <taxon>Pseudomonadota</taxon>
        <taxon>Alphaproteobacteria</taxon>
        <taxon>Acetobacterales</taxon>
        <taxon>Acidocellaceae</taxon>
        <taxon>Acidisoma</taxon>
    </lineage>
</organism>
<feature type="modified residue" description="4-aspartylphosphate" evidence="2">
    <location>
        <position position="53"/>
    </location>
</feature>
<name>A0A963YSZ7_9PROT</name>
<comment type="caution">
    <text evidence="4">The sequence shown here is derived from an EMBL/GenBank/DDBJ whole genome shotgun (WGS) entry which is preliminary data.</text>
</comment>
<reference evidence="4" key="1">
    <citation type="journal article" date="2021" name="Microorganisms">
        <title>Acidisoma silvae sp. nov. and Acidisomacellulosilytica sp. nov., Two Acidophilic Bacteria Isolated from Decaying Wood, Hydrolyzing Cellulose and Producing Poly-3-hydroxybutyrate.</title>
        <authorList>
            <person name="Mieszkin S."/>
            <person name="Pouder E."/>
            <person name="Uroz S."/>
            <person name="Simon-Colin C."/>
            <person name="Alain K."/>
        </authorList>
    </citation>
    <scope>NUCLEOTIDE SEQUENCE</scope>
    <source>
        <strain evidence="4">HW T2.11</strain>
    </source>
</reference>
<sequence length="119" mass="13091">MSVLLVEDEWLIRTIMSEELVEAGFEVKSFETGDDAMSELSSDVPAFDVLVTDIHMPGQTDGIALAKSVRARYPDVPIIYTTGRPDALSRAHLPGGNVVTLVKPYKPSRLIEAIRHVLN</sequence>
<dbReference type="PANTHER" id="PTHR44591:SF21">
    <property type="entry name" value="TWO-COMPONENT RESPONSE REGULATOR"/>
    <property type="match status" value="1"/>
</dbReference>
<evidence type="ECO:0000256" key="1">
    <source>
        <dbReference type="ARBA" id="ARBA00022553"/>
    </source>
</evidence>
<evidence type="ECO:0000256" key="2">
    <source>
        <dbReference type="PROSITE-ProRule" id="PRU00169"/>
    </source>
</evidence>
<dbReference type="Pfam" id="PF00072">
    <property type="entry name" value="Response_reg"/>
    <property type="match status" value="1"/>
</dbReference>
<keyword evidence="5" id="KW-1185">Reference proteome</keyword>
<evidence type="ECO:0000259" key="3">
    <source>
        <dbReference type="PROSITE" id="PS50110"/>
    </source>
</evidence>
<dbReference type="InterPro" id="IPR011006">
    <property type="entry name" value="CheY-like_superfamily"/>
</dbReference>
<dbReference type="InterPro" id="IPR001789">
    <property type="entry name" value="Sig_transdc_resp-reg_receiver"/>
</dbReference>
<gene>
    <name evidence="4" type="ORF">ASILVAE211_14940</name>
</gene>
<dbReference type="GO" id="GO:0000160">
    <property type="term" value="P:phosphorelay signal transduction system"/>
    <property type="evidence" value="ECO:0007669"/>
    <property type="project" value="InterPro"/>
</dbReference>
<accession>A0A963YSZ7</accession>
<dbReference type="AlphaFoldDB" id="A0A963YSZ7"/>
<protein>
    <submittedName>
        <fullName evidence="4">Response regulator</fullName>
    </submittedName>
</protein>
<proteinExistence type="predicted"/>
<reference evidence="4" key="2">
    <citation type="submission" date="2021-01" db="EMBL/GenBank/DDBJ databases">
        <authorList>
            <person name="Mieszkin S."/>
            <person name="Pouder E."/>
            <person name="Alain K."/>
        </authorList>
    </citation>
    <scope>NUCLEOTIDE SEQUENCE</scope>
    <source>
        <strain evidence="4">HW T2.11</strain>
    </source>
</reference>
<dbReference type="EMBL" id="JAESVB010000006">
    <property type="protein sequence ID" value="MCB8876487.1"/>
    <property type="molecule type" value="Genomic_DNA"/>
</dbReference>
<dbReference type="SUPFAM" id="SSF52172">
    <property type="entry name" value="CheY-like"/>
    <property type="match status" value="1"/>
</dbReference>
<feature type="domain" description="Response regulatory" evidence="3">
    <location>
        <begin position="2"/>
        <end position="118"/>
    </location>
</feature>
<dbReference type="RefSeq" id="WP_227322142.1">
    <property type="nucleotide sequence ID" value="NZ_JAESVB010000006.1"/>
</dbReference>
<dbReference type="PANTHER" id="PTHR44591">
    <property type="entry name" value="STRESS RESPONSE REGULATOR PROTEIN 1"/>
    <property type="match status" value="1"/>
</dbReference>
<dbReference type="Gene3D" id="3.40.50.2300">
    <property type="match status" value="1"/>
</dbReference>
<dbReference type="Proteomes" id="UP000708298">
    <property type="component" value="Unassembled WGS sequence"/>
</dbReference>
<dbReference type="CDD" id="cd00156">
    <property type="entry name" value="REC"/>
    <property type="match status" value="1"/>
</dbReference>
<dbReference type="PROSITE" id="PS50110">
    <property type="entry name" value="RESPONSE_REGULATORY"/>
    <property type="match status" value="1"/>
</dbReference>
<evidence type="ECO:0000313" key="4">
    <source>
        <dbReference type="EMBL" id="MCB8876487.1"/>
    </source>
</evidence>
<dbReference type="InterPro" id="IPR050595">
    <property type="entry name" value="Bact_response_regulator"/>
</dbReference>
<evidence type="ECO:0000313" key="5">
    <source>
        <dbReference type="Proteomes" id="UP000708298"/>
    </source>
</evidence>
<dbReference type="SMART" id="SM00448">
    <property type="entry name" value="REC"/>
    <property type="match status" value="1"/>
</dbReference>